<protein>
    <submittedName>
        <fullName evidence="2">Uncharacterized protein</fullName>
    </submittedName>
</protein>
<dbReference type="RefSeq" id="WP_147169624.1">
    <property type="nucleotide sequence ID" value="NZ_VOOR01000093.1"/>
</dbReference>
<dbReference type="Proteomes" id="UP000321580">
    <property type="component" value="Unassembled WGS sequence"/>
</dbReference>
<reference evidence="2 3" key="1">
    <citation type="submission" date="2019-08" db="EMBL/GenBank/DDBJ databases">
        <title>Genome of Phaeodactylibacter luteus.</title>
        <authorList>
            <person name="Bowman J.P."/>
        </authorList>
    </citation>
    <scope>NUCLEOTIDE SEQUENCE [LARGE SCALE GENOMIC DNA]</scope>
    <source>
        <strain evidence="2 3">KCTC 42180</strain>
    </source>
</reference>
<dbReference type="EMBL" id="VOOR01000093">
    <property type="protein sequence ID" value="TXB59440.1"/>
    <property type="molecule type" value="Genomic_DNA"/>
</dbReference>
<evidence type="ECO:0000256" key="1">
    <source>
        <dbReference type="SAM" id="SignalP"/>
    </source>
</evidence>
<comment type="caution">
    <text evidence="2">The sequence shown here is derived from an EMBL/GenBank/DDBJ whole genome shotgun (WGS) entry which is preliminary data.</text>
</comment>
<feature type="chain" id="PRO_5023048724" evidence="1">
    <location>
        <begin position="19"/>
        <end position="144"/>
    </location>
</feature>
<evidence type="ECO:0000313" key="2">
    <source>
        <dbReference type="EMBL" id="TXB59440.1"/>
    </source>
</evidence>
<keyword evidence="1" id="KW-0732">Signal</keyword>
<sequence>MKQIIFYLVLLQSSILFGQTTSSSEIKDSSNIYNIALRVYLSDAVISDELFVEKNDITTSSMPEQLGGVTIQLMNIRQIRKKAKKGPFTLYRIIPLRFEEGIFFVNVIPFNVKCKRKNLQMANQGGVTVKFKYNCETNTLSVLN</sequence>
<keyword evidence="3" id="KW-1185">Reference proteome</keyword>
<organism evidence="2 3">
    <name type="scientific">Phaeodactylibacter luteus</name>
    <dbReference type="NCBI Taxonomy" id="1564516"/>
    <lineage>
        <taxon>Bacteria</taxon>
        <taxon>Pseudomonadati</taxon>
        <taxon>Bacteroidota</taxon>
        <taxon>Saprospiria</taxon>
        <taxon>Saprospirales</taxon>
        <taxon>Haliscomenobacteraceae</taxon>
        <taxon>Phaeodactylibacter</taxon>
    </lineage>
</organism>
<dbReference type="OrthoDB" id="671234at2"/>
<gene>
    <name evidence="2" type="ORF">FRY97_21160</name>
</gene>
<feature type="signal peptide" evidence="1">
    <location>
        <begin position="1"/>
        <end position="18"/>
    </location>
</feature>
<evidence type="ECO:0000313" key="3">
    <source>
        <dbReference type="Proteomes" id="UP000321580"/>
    </source>
</evidence>
<name>A0A5C6RGI5_9BACT</name>
<dbReference type="AlphaFoldDB" id="A0A5C6RGI5"/>
<proteinExistence type="predicted"/>
<accession>A0A5C6RGI5</accession>